<keyword evidence="2" id="KW-1185">Reference proteome</keyword>
<evidence type="ECO:0000313" key="2">
    <source>
        <dbReference type="Proteomes" id="UP001172778"/>
    </source>
</evidence>
<evidence type="ECO:0000313" key="1">
    <source>
        <dbReference type="EMBL" id="MDK2127043.1"/>
    </source>
</evidence>
<dbReference type="RefSeq" id="WP_284103360.1">
    <property type="nucleotide sequence ID" value="NZ_JARRAF010000100.1"/>
</dbReference>
<reference evidence="1" key="1">
    <citation type="submission" date="2023-03" db="EMBL/GenBank/DDBJ databases">
        <title>Chitinimonas shenzhenensis gen. nov., sp. nov., a novel member of family Burkholderiaceae isolated from activated sludge collected in Shen Zhen, China.</title>
        <authorList>
            <person name="Wang X."/>
        </authorList>
    </citation>
    <scope>NUCLEOTIDE SEQUENCE</scope>
    <source>
        <strain evidence="1">DQS-5</strain>
    </source>
</reference>
<gene>
    <name evidence="1" type="ORF">PZA18_23670</name>
</gene>
<dbReference type="Proteomes" id="UP001172778">
    <property type="component" value="Unassembled WGS sequence"/>
</dbReference>
<sequence length="205" mass="23192">MLVWEMVFSETCNFDKFCYVGGGAPLNKESWPCNKRGEALIHLATISSFALKRFCGISIDEQVVVSIFSSYLKSDYFLDEITYSGSEQELEEIRSGSTKVVVCGRIEEENNFSEFYIPKRYFNCVEQIIENDCIPMFSFLAESCPNFTQNEIMKFDGMRFISQFYSGDFPKPFRGVLGMVDAVGYAFLDISGSNSNGGLFFVQTG</sequence>
<protein>
    <submittedName>
        <fullName evidence="1">Uncharacterized protein</fullName>
    </submittedName>
</protein>
<organism evidence="1 2">
    <name type="scientific">Parachitinimonas caeni</name>
    <dbReference type="NCBI Taxonomy" id="3031301"/>
    <lineage>
        <taxon>Bacteria</taxon>
        <taxon>Pseudomonadati</taxon>
        <taxon>Pseudomonadota</taxon>
        <taxon>Betaproteobacteria</taxon>
        <taxon>Neisseriales</taxon>
        <taxon>Chitinibacteraceae</taxon>
        <taxon>Parachitinimonas</taxon>
    </lineage>
</organism>
<proteinExistence type="predicted"/>
<comment type="caution">
    <text evidence="1">The sequence shown here is derived from an EMBL/GenBank/DDBJ whole genome shotgun (WGS) entry which is preliminary data.</text>
</comment>
<name>A0ABT7E6R3_9NEIS</name>
<accession>A0ABT7E6R3</accession>
<dbReference type="EMBL" id="JARRAF010000100">
    <property type="protein sequence ID" value="MDK2127043.1"/>
    <property type="molecule type" value="Genomic_DNA"/>
</dbReference>